<feature type="transmembrane region" description="Helical" evidence="1">
    <location>
        <begin position="12"/>
        <end position="32"/>
    </location>
</feature>
<gene>
    <name evidence="2" type="ORF">BN990_01982</name>
</gene>
<proteinExistence type="predicted"/>
<accession>A0A024QBT7</accession>
<dbReference type="RefSeq" id="WP_038243767.1">
    <property type="nucleotide sequence ID" value="NZ_BNER01000002.1"/>
</dbReference>
<dbReference type="AlphaFoldDB" id="A0A024QBT7"/>
<name>A0A024QBT7_9BACI</name>
<comment type="caution">
    <text evidence="2">The sequence shown here is derived from an EMBL/GenBank/DDBJ whole genome shotgun (WGS) entry which is preliminary data.</text>
</comment>
<dbReference type="EMBL" id="CCDP010000001">
    <property type="protein sequence ID" value="CDQ39670.1"/>
    <property type="molecule type" value="Genomic_DNA"/>
</dbReference>
<dbReference type="Pfam" id="PF15980">
    <property type="entry name" value="ComGF"/>
    <property type="match status" value="1"/>
</dbReference>
<sequence>MVSHDEKGFTLIHSLFMIVILSFSLPFLSYLINSANNFQASPDELSAQQFFLFLRNEVMQATDYRISQNKLYLALPNKAEATFSLYGNIIRRQVNGLGHEIYLRNVKELHLSPLPYGFTIRITTLGGEQYKKDIVFYE</sequence>
<keyword evidence="1" id="KW-1133">Transmembrane helix</keyword>
<dbReference type="Proteomes" id="UP000028875">
    <property type="component" value="Unassembled WGS sequence"/>
</dbReference>
<protein>
    <submittedName>
        <fullName evidence="2">Competence protein ComGF</fullName>
    </submittedName>
</protein>
<organism evidence="2 3">
    <name type="scientific">Virgibacillus massiliensis</name>
    <dbReference type="NCBI Taxonomy" id="1462526"/>
    <lineage>
        <taxon>Bacteria</taxon>
        <taxon>Bacillati</taxon>
        <taxon>Bacillota</taxon>
        <taxon>Bacilli</taxon>
        <taxon>Bacillales</taxon>
        <taxon>Bacillaceae</taxon>
        <taxon>Virgibacillus</taxon>
    </lineage>
</organism>
<keyword evidence="3" id="KW-1185">Reference proteome</keyword>
<keyword evidence="1" id="KW-0472">Membrane</keyword>
<keyword evidence="1" id="KW-0812">Transmembrane</keyword>
<evidence type="ECO:0000256" key="1">
    <source>
        <dbReference type="SAM" id="Phobius"/>
    </source>
</evidence>
<dbReference type="STRING" id="1462526.BN990_01982"/>
<dbReference type="InterPro" id="IPR016977">
    <property type="entry name" value="ComGF"/>
</dbReference>
<reference evidence="2 3" key="1">
    <citation type="submission" date="2014-03" db="EMBL/GenBank/DDBJ databases">
        <authorList>
            <person name="Urmite Genomes U."/>
        </authorList>
    </citation>
    <scope>NUCLEOTIDE SEQUENCE [LARGE SCALE GENOMIC DNA]</scope>
    <source>
        <strain evidence="2 3">Vm-5</strain>
    </source>
</reference>
<evidence type="ECO:0000313" key="2">
    <source>
        <dbReference type="EMBL" id="CDQ39670.1"/>
    </source>
</evidence>
<dbReference type="NCBIfam" id="NF041002">
    <property type="entry name" value="pilin_ComGF"/>
    <property type="match status" value="1"/>
</dbReference>
<evidence type="ECO:0000313" key="3">
    <source>
        <dbReference type="Proteomes" id="UP000028875"/>
    </source>
</evidence>
<reference evidence="3" key="2">
    <citation type="submission" date="2014-05" db="EMBL/GenBank/DDBJ databases">
        <title>Draft genome sequence of Virgibacillus massiliensis Vm-5.</title>
        <authorList>
            <person name="Khelaifia S."/>
            <person name="Croce O."/>
            <person name="Lagier J.C."/>
            <person name="Raoult D."/>
        </authorList>
    </citation>
    <scope>NUCLEOTIDE SEQUENCE [LARGE SCALE GENOMIC DNA]</scope>
    <source>
        <strain evidence="3">Vm-5</strain>
    </source>
</reference>
<dbReference type="eggNOG" id="COG4940">
    <property type="taxonomic scope" value="Bacteria"/>
</dbReference>